<keyword evidence="2" id="KW-1185">Reference proteome</keyword>
<evidence type="ECO:0000313" key="1">
    <source>
        <dbReference type="EMBL" id="KAG5598925.1"/>
    </source>
</evidence>
<accession>A0A9J5YFR7</accession>
<reference evidence="1 2" key="1">
    <citation type="submission" date="2020-09" db="EMBL/GenBank/DDBJ databases">
        <title>De no assembly of potato wild relative species, Solanum commersonii.</title>
        <authorList>
            <person name="Cho K."/>
        </authorList>
    </citation>
    <scope>NUCLEOTIDE SEQUENCE [LARGE SCALE GENOMIC DNA]</scope>
    <source>
        <strain evidence="1">LZ3.2</strain>
        <tissue evidence="1">Leaf</tissue>
    </source>
</reference>
<gene>
    <name evidence="1" type="ORF">H5410_030295</name>
</gene>
<evidence type="ECO:0000313" key="2">
    <source>
        <dbReference type="Proteomes" id="UP000824120"/>
    </source>
</evidence>
<dbReference type="AlphaFoldDB" id="A0A9J5YFR7"/>
<name>A0A9J5YFR7_SOLCO</name>
<proteinExistence type="predicted"/>
<dbReference type="Proteomes" id="UP000824120">
    <property type="component" value="Chromosome 6"/>
</dbReference>
<organism evidence="1 2">
    <name type="scientific">Solanum commersonii</name>
    <name type="common">Commerson's wild potato</name>
    <name type="synonym">Commerson's nightshade</name>
    <dbReference type="NCBI Taxonomy" id="4109"/>
    <lineage>
        <taxon>Eukaryota</taxon>
        <taxon>Viridiplantae</taxon>
        <taxon>Streptophyta</taxon>
        <taxon>Embryophyta</taxon>
        <taxon>Tracheophyta</taxon>
        <taxon>Spermatophyta</taxon>
        <taxon>Magnoliopsida</taxon>
        <taxon>eudicotyledons</taxon>
        <taxon>Gunneridae</taxon>
        <taxon>Pentapetalae</taxon>
        <taxon>asterids</taxon>
        <taxon>lamiids</taxon>
        <taxon>Solanales</taxon>
        <taxon>Solanaceae</taxon>
        <taxon>Solanoideae</taxon>
        <taxon>Solaneae</taxon>
        <taxon>Solanum</taxon>
    </lineage>
</organism>
<protein>
    <submittedName>
        <fullName evidence="1">Uncharacterized protein</fullName>
    </submittedName>
</protein>
<sequence length="126" mass="13701">MAQEMIMKDTIKSEISNEQEIKVRSEKGEQAINVIVTPAKGRNSSNGTVIAGTSISPCGCNTSPRLRCTNDIEALAEEADKAFIWDNFDIGKLATAGFKLEYVSLLIQSDSVVCEIEDEDISTEIA</sequence>
<comment type="caution">
    <text evidence="1">The sequence shown here is derived from an EMBL/GenBank/DDBJ whole genome shotgun (WGS) entry which is preliminary data.</text>
</comment>
<dbReference type="EMBL" id="JACXVP010000006">
    <property type="protein sequence ID" value="KAG5598925.1"/>
    <property type="molecule type" value="Genomic_DNA"/>
</dbReference>